<evidence type="ECO:0000256" key="1">
    <source>
        <dbReference type="ARBA" id="ARBA00023002"/>
    </source>
</evidence>
<evidence type="ECO:0000259" key="3">
    <source>
        <dbReference type="Pfam" id="PF00171"/>
    </source>
</evidence>
<dbReference type="InterPro" id="IPR050485">
    <property type="entry name" value="Proline_metab_enzyme"/>
</dbReference>
<dbReference type="Gene3D" id="3.40.605.10">
    <property type="entry name" value="Aldehyde Dehydrogenase, Chain A, domain 1"/>
    <property type="match status" value="1"/>
</dbReference>
<keyword evidence="1" id="KW-0560">Oxidoreductase</keyword>
<feature type="domain" description="Proline dehydrogenase" evidence="4">
    <location>
        <begin position="143"/>
        <end position="434"/>
    </location>
</feature>
<dbReference type="InterPro" id="IPR002872">
    <property type="entry name" value="Proline_DH_dom"/>
</dbReference>
<gene>
    <name evidence="5" type="ORF">PU560_15100</name>
</gene>
<organism evidence="5 6">
    <name type="scientific">Georgenia halotolerans</name>
    <dbReference type="NCBI Taxonomy" id="3028317"/>
    <lineage>
        <taxon>Bacteria</taxon>
        <taxon>Bacillati</taxon>
        <taxon>Actinomycetota</taxon>
        <taxon>Actinomycetes</taxon>
        <taxon>Micrococcales</taxon>
        <taxon>Bogoriellaceae</taxon>
        <taxon>Georgenia</taxon>
    </lineage>
</organism>
<keyword evidence="2" id="KW-0520">NAD</keyword>
<dbReference type="InterPro" id="IPR016162">
    <property type="entry name" value="Ald_DH_N"/>
</dbReference>
<dbReference type="InterPro" id="IPR016161">
    <property type="entry name" value="Ald_DH/histidinol_DH"/>
</dbReference>
<dbReference type="SUPFAM" id="SSF53720">
    <property type="entry name" value="ALDH-like"/>
    <property type="match status" value="1"/>
</dbReference>
<dbReference type="SUPFAM" id="SSF51730">
    <property type="entry name" value="FAD-linked oxidoreductase"/>
    <property type="match status" value="1"/>
</dbReference>
<dbReference type="PANTHER" id="PTHR42862">
    <property type="entry name" value="DELTA-1-PYRROLINE-5-CARBOXYLATE DEHYDROGENASE 1, ISOFORM A-RELATED"/>
    <property type="match status" value="1"/>
</dbReference>
<evidence type="ECO:0000256" key="2">
    <source>
        <dbReference type="ARBA" id="ARBA00023027"/>
    </source>
</evidence>
<dbReference type="PANTHER" id="PTHR42862:SF1">
    <property type="entry name" value="DELTA-1-PYRROLINE-5-CARBOXYLATE DEHYDROGENASE 2, ISOFORM A-RELATED"/>
    <property type="match status" value="1"/>
</dbReference>
<evidence type="ECO:0000259" key="4">
    <source>
        <dbReference type="Pfam" id="PF01619"/>
    </source>
</evidence>
<evidence type="ECO:0000313" key="6">
    <source>
        <dbReference type="Proteomes" id="UP001165561"/>
    </source>
</evidence>
<name>A0ABT5U0F3_9MICO</name>
<sequence length="720" mass="76868">MDHETSSAGTPQVPLDVRTLVDDAVALAREWIEATESGQTPAERTTTGQLAALVADPAGLDLAVRFVDRVARPEDARVAARELATISSSEAASFLSTADRLLLGAGSRVARLAPQVVVPLARRRLRQLVGHLVIDAHDPALRDHLARSREQGFRLNLNLLGEAVLGEAEAASRADRTRALLEREDVDYVSVKVSSLVSQISTWDTEGTAQRVLERLRPLYRAACSRSPHAFVNLDMEEYRDLDLTLEVFTAMLSEPEFADLEAGIVLQAYLPDSVAALDRLAAFARERAAAGKAGIKVRLVKGANLSMERVEAEVHGWAQAPYPTKADVDANYVRLLERGLRPELAGALRLGVASHNLYDVALAHLLAARRGVEASLDVEMLQGMSPAQARAVRDVVGSVLLYTPVVAPEDFDVAVSYLIRRLEENAQSHNFVHAMFAGDGTEDGMADQEARFRASVVDMASVPAEPRRDGEPGEVGERFSNTLDSDPALPQVRAWAADCVTARPEPLRSRVLHDVAAVDAVVATAVSAAGPWAARPPAERAAVLRRAAQELEARRGALLTAMAAEGGKTVAEADPEVSEAIDFARYYADRAEELDAANGHLSTDGSRFTPARTTLVTPPWNFPVAIPIGGVLAALAAGSAVVIKPAPPVPGCTETAVAALHAAGVPEDAVQVVRTDEGEVGKALVTHRDVERVALTGGAETADLFLSWRSDRPEGAGVL</sequence>
<dbReference type="InterPro" id="IPR015590">
    <property type="entry name" value="Aldehyde_DH_dom"/>
</dbReference>
<protein>
    <submittedName>
        <fullName evidence="5">Bifunctional proline dehydrogenase/L-glutamate gamma-semialdehyde dehydrogenase</fullName>
    </submittedName>
</protein>
<comment type="caution">
    <text evidence="5">The sequence shown here is derived from an EMBL/GenBank/DDBJ whole genome shotgun (WGS) entry which is preliminary data.</text>
</comment>
<dbReference type="EMBL" id="JARACI010001154">
    <property type="protein sequence ID" value="MDD9207782.1"/>
    <property type="molecule type" value="Genomic_DNA"/>
</dbReference>
<feature type="non-terminal residue" evidence="5">
    <location>
        <position position="720"/>
    </location>
</feature>
<reference evidence="5" key="1">
    <citation type="submission" date="2023-02" db="EMBL/GenBank/DDBJ databases">
        <title>Georgenia sp.10Sc9-8, isolated from a soil sample collected from the Taklamakan desert.</title>
        <authorList>
            <person name="Liu S."/>
        </authorList>
    </citation>
    <scope>NUCLEOTIDE SEQUENCE</scope>
    <source>
        <strain evidence="5">10Sc9-8</strain>
    </source>
</reference>
<evidence type="ECO:0000313" key="5">
    <source>
        <dbReference type="EMBL" id="MDD9207782.1"/>
    </source>
</evidence>
<dbReference type="Proteomes" id="UP001165561">
    <property type="component" value="Unassembled WGS sequence"/>
</dbReference>
<feature type="domain" description="Aldehyde dehydrogenase" evidence="3">
    <location>
        <begin position="515"/>
        <end position="704"/>
    </location>
</feature>
<dbReference type="Pfam" id="PF01619">
    <property type="entry name" value="Pro_dh"/>
    <property type="match status" value="1"/>
</dbReference>
<dbReference type="InterPro" id="IPR029041">
    <property type="entry name" value="FAD-linked_oxidoreductase-like"/>
</dbReference>
<dbReference type="Pfam" id="PF00171">
    <property type="entry name" value="Aldedh"/>
    <property type="match status" value="1"/>
</dbReference>
<dbReference type="Gene3D" id="3.20.20.220">
    <property type="match status" value="1"/>
</dbReference>
<accession>A0ABT5U0F3</accession>
<proteinExistence type="predicted"/>
<keyword evidence="6" id="KW-1185">Reference proteome</keyword>